<dbReference type="SMART" id="SM00530">
    <property type="entry name" value="HTH_XRE"/>
    <property type="match status" value="1"/>
</dbReference>
<evidence type="ECO:0000313" key="3">
    <source>
        <dbReference type="Proteomes" id="UP000225872"/>
    </source>
</evidence>
<gene>
    <name evidence="2" type="ORF">COD09_27120</name>
</gene>
<dbReference type="InterPro" id="IPR001387">
    <property type="entry name" value="Cro/C1-type_HTH"/>
</dbReference>
<dbReference type="Pfam" id="PF12844">
    <property type="entry name" value="HTH_19"/>
    <property type="match status" value="1"/>
</dbReference>
<accession>A0A2B2GN92</accession>
<organism evidence="2 3">
    <name type="scientific">Bacillus cereus</name>
    <dbReference type="NCBI Taxonomy" id="1396"/>
    <lineage>
        <taxon>Bacteria</taxon>
        <taxon>Bacillati</taxon>
        <taxon>Bacillota</taxon>
        <taxon>Bacilli</taxon>
        <taxon>Bacillales</taxon>
        <taxon>Bacillaceae</taxon>
        <taxon>Bacillus</taxon>
        <taxon>Bacillus cereus group</taxon>
    </lineage>
</organism>
<evidence type="ECO:0000313" key="2">
    <source>
        <dbReference type="EMBL" id="PGS91870.1"/>
    </source>
</evidence>
<dbReference type="Gene3D" id="1.10.260.40">
    <property type="entry name" value="lambda repressor-like DNA-binding domains"/>
    <property type="match status" value="1"/>
</dbReference>
<dbReference type="AlphaFoldDB" id="A0A2B2GN92"/>
<sequence length="92" mass="10627">MHGKKYHLTGDKLRLIRVFANITQKQLSELLGIESRSISTWESGRYNPTAESAAKVVSFVGERNFQRIEAILYDLENVEMMDQLRTKVNNKL</sequence>
<proteinExistence type="predicted"/>
<dbReference type="RefSeq" id="WP_097997410.1">
    <property type="nucleotide sequence ID" value="NZ_NULO01000139.1"/>
</dbReference>
<dbReference type="Proteomes" id="UP000225872">
    <property type="component" value="Unassembled WGS sequence"/>
</dbReference>
<dbReference type="EMBL" id="NULO01000139">
    <property type="protein sequence ID" value="PGS91870.1"/>
    <property type="molecule type" value="Genomic_DNA"/>
</dbReference>
<name>A0A2B2GN92_BACCE</name>
<feature type="domain" description="HTH cro/C1-type" evidence="1">
    <location>
        <begin position="13"/>
        <end position="56"/>
    </location>
</feature>
<comment type="caution">
    <text evidence="2">The sequence shown here is derived from an EMBL/GenBank/DDBJ whole genome shotgun (WGS) entry which is preliminary data.</text>
</comment>
<protein>
    <recommendedName>
        <fullName evidence="1">HTH cro/C1-type domain-containing protein</fullName>
    </recommendedName>
</protein>
<dbReference type="CDD" id="cd00093">
    <property type="entry name" value="HTH_XRE"/>
    <property type="match status" value="1"/>
</dbReference>
<dbReference type="PROSITE" id="PS50943">
    <property type="entry name" value="HTH_CROC1"/>
    <property type="match status" value="1"/>
</dbReference>
<evidence type="ECO:0000259" key="1">
    <source>
        <dbReference type="PROSITE" id="PS50943"/>
    </source>
</evidence>
<reference evidence="2 3" key="1">
    <citation type="submission" date="2017-09" db="EMBL/GenBank/DDBJ databases">
        <title>Large-scale bioinformatics analysis of Bacillus genomes uncovers conserved roles of natural products in bacterial physiology.</title>
        <authorList>
            <consortium name="Agbiome Team Llc"/>
            <person name="Bleich R.M."/>
            <person name="Grubbs K.J."/>
            <person name="Santa Maria K.C."/>
            <person name="Allen S.E."/>
            <person name="Farag S."/>
            <person name="Shank E.A."/>
            <person name="Bowers A."/>
        </authorList>
    </citation>
    <scope>NUCLEOTIDE SEQUENCE [LARGE SCALE GENOMIC DNA]</scope>
    <source>
        <strain evidence="2 3">AFS041432</strain>
    </source>
</reference>
<dbReference type="InterPro" id="IPR010982">
    <property type="entry name" value="Lambda_DNA-bd_dom_sf"/>
</dbReference>
<dbReference type="GO" id="GO:0003677">
    <property type="term" value="F:DNA binding"/>
    <property type="evidence" value="ECO:0007669"/>
    <property type="project" value="InterPro"/>
</dbReference>
<dbReference type="SUPFAM" id="SSF47413">
    <property type="entry name" value="lambda repressor-like DNA-binding domains"/>
    <property type="match status" value="1"/>
</dbReference>